<dbReference type="EMBL" id="QGTS01000001">
    <property type="protein sequence ID" value="PWW12487.1"/>
    <property type="molecule type" value="Genomic_DNA"/>
</dbReference>
<dbReference type="Proteomes" id="UP000246744">
    <property type="component" value="Unassembled WGS sequence"/>
</dbReference>
<evidence type="ECO:0000256" key="1">
    <source>
        <dbReference type="ARBA" id="ARBA00004442"/>
    </source>
</evidence>
<organism evidence="7 8">
    <name type="scientific">Mangrovibacter plantisponsor</name>
    <dbReference type="NCBI Taxonomy" id="451513"/>
    <lineage>
        <taxon>Bacteria</taxon>
        <taxon>Pseudomonadati</taxon>
        <taxon>Pseudomonadota</taxon>
        <taxon>Gammaproteobacteria</taxon>
        <taxon>Enterobacterales</taxon>
        <taxon>Enterobacteriaceae</taxon>
        <taxon>Mangrovibacter</taxon>
    </lineage>
</organism>
<evidence type="ECO:0000256" key="6">
    <source>
        <dbReference type="SAM" id="SignalP"/>
    </source>
</evidence>
<sequence length="252" mass="28215">MTYKIVSGVSLALLLGTSLHSAQADDFSLGLTAGWSSKLYKDVNPNKNSLIFPNIDYDAGRFWFHGLSAGFDILQTPADNISLVGYYFPLSFKASDSHSHAMRQLKNRRSTLMTGIRYEHETLSMGKFETTLATDALGTSNGFHWNNAWSYPVQMGSLGIEPALGFNWNDRKFNKYYYGISADEAGRSGLRKYTPGESVTPYAEINLNYTLTEKWNIYGGARYTLLPDDVKKSPMIEKDSLLSLWTGVAYTF</sequence>
<name>A0A317Q7Z7_9ENTR</name>
<gene>
    <name evidence="7" type="ORF">DES37_10150</name>
</gene>
<comment type="subcellular location">
    <subcellularLocation>
        <location evidence="1">Cell outer membrane</location>
    </subcellularLocation>
</comment>
<keyword evidence="5" id="KW-0998">Cell outer membrane</keyword>
<dbReference type="PANTHER" id="PTHR38776:SF1">
    <property type="entry name" value="MLTA-INTERACTING PROTEIN-RELATED"/>
    <property type="match status" value="1"/>
</dbReference>
<feature type="signal peptide" evidence="6">
    <location>
        <begin position="1"/>
        <end position="24"/>
    </location>
</feature>
<dbReference type="Pfam" id="PF06629">
    <property type="entry name" value="MipA"/>
    <property type="match status" value="1"/>
</dbReference>
<feature type="chain" id="PRO_5016348376" evidence="6">
    <location>
        <begin position="25"/>
        <end position="252"/>
    </location>
</feature>
<comment type="similarity">
    <text evidence="2">Belongs to the MipA/OmpV family.</text>
</comment>
<dbReference type="GO" id="GO:0009252">
    <property type="term" value="P:peptidoglycan biosynthetic process"/>
    <property type="evidence" value="ECO:0007669"/>
    <property type="project" value="TreeGrafter"/>
</dbReference>
<dbReference type="AlphaFoldDB" id="A0A317Q7Z7"/>
<keyword evidence="8" id="KW-1185">Reference proteome</keyword>
<dbReference type="InterPro" id="IPR010583">
    <property type="entry name" value="MipA"/>
</dbReference>
<dbReference type="OrthoDB" id="5295915at2"/>
<evidence type="ECO:0000313" key="8">
    <source>
        <dbReference type="Proteomes" id="UP000246744"/>
    </source>
</evidence>
<accession>A0A317Q7Z7</accession>
<evidence type="ECO:0000256" key="4">
    <source>
        <dbReference type="ARBA" id="ARBA00023136"/>
    </source>
</evidence>
<proteinExistence type="inferred from homology"/>
<keyword evidence="4" id="KW-0472">Membrane</keyword>
<dbReference type="GO" id="GO:0009279">
    <property type="term" value="C:cell outer membrane"/>
    <property type="evidence" value="ECO:0007669"/>
    <property type="project" value="UniProtKB-SubCell"/>
</dbReference>
<dbReference type="RefSeq" id="WP_110024436.1">
    <property type="nucleotide sequence ID" value="NZ_QGTS01000001.1"/>
</dbReference>
<evidence type="ECO:0000256" key="5">
    <source>
        <dbReference type="ARBA" id="ARBA00023237"/>
    </source>
</evidence>
<protein>
    <submittedName>
        <fullName evidence="7">Outer membrane protein</fullName>
    </submittedName>
</protein>
<comment type="caution">
    <text evidence="7">The sequence shown here is derived from an EMBL/GenBank/DDBJ whole genome shotgun (WGS) entry which is preliminary data.</text>
</comment>
<evidence type="ECO:0000256" key="2">
    <source>
        <dbReference type="ARBA" id="ARBA00005722"/>
    </source>
</evidence>
<reference evidence="7 8" key="1">
    <citation type="submission" date="2018-05" db="EMBL/GenBank/DDBJ databases">
        <title>Genomic Encyclopedia of Type Strains, Phase IV (KMG-IV): sequencing the most valuable type-strain genomes for metagenomic binning, comparative biology and taxonomic classification.</title>
        <authorList>
            <person name="Goeker M."/>
        </authorList>
    </citation>
    <scope>NUCLEOTIDE SEQUENCE [LARGE SCALE GENOMIC DNA]</scope>
    <source>
        <strain evidence="7 8">DSM 19579</strain>
    </source>
</reference>
<evidence type="ECO:0000256" key="3">
    <source>
        <dbReference type="ARBA" id="ARBA00022729"/>
    </source>
</evidence>
<dbReference type="PANTHER" id="PTHR38776">
    <property type="entry name" value="MLTA-INTERACTING PROTEIN-RELATED"/>
    <property type="match status" value="1"/>
</dbReference>
<evidence type="ECO:0000313" key="7">
    <source>
        <dbReference type="EMBL" id="PWW12487.1"/>
    </source>
</evidence>
<dbReference type="SUPFAM" id="SSF56935">
    <property type="entry name" value="Porins"/>
    <property type="match status" value="1"/>
</dbReference>
<keyword evidence="3 6" id="KW-0732">Signal</keyword>